<evidence type="ECO:0008006" key="4">
    <source>
        <dbReference type="Google" id="ProtNLM"/>
    </source>
</evidence>
<reference evidence="2 3" key="1">
    <citation type="submission" date="2014-10" db="EMBL/GenBank/DDBJ databases">
        <title>Draft genome of the hookworm Ancylostoma caninum.</title>
        <authorList>
            <person name="Mitreva M."/>
        </authorList>
    </citation>
    <scope>NUCLEOTIDE SEQUENCE [LARGE SCALE GENOMIC DNA]</scope>
    <source>
        <strain evidence="2 3">Baltimore</strain>
    </source>
</reference>
<comment type="caution">
    <text evidence="2">The sequence shown here is derived from an EMBL/GenBank/DDBJ whole genome shotgun (WGS) entry which is preliminary data.</text>
</comment>
<accession>A0A368FQA2</accession>
<dbReference type="Proteomes" id="UP000252519">
    <property type="component" value="Unassembled WGS sequence"/>
</dbReference>
<keyword evidence="3" id="KW-1185">Reference proteome</keyword>
<evidence type="ECO:0000313" key="3">
    <source>
        <dbReference type="Proteomes" id="UP000252519"/>
    </source>
</evidence>
<feature type="chain" id="PRO_5016679936" description="Secreted protein" evidence="1">
    <location>
        <begin position="21"/>
        <end position="87"/>
    </location>
</feature>
<feature type="signal peptide" evidence="1">
    <location>
        <begin position="1"/>
        <end position="20"/>
    </location>
</feature>
<sequence length="87" mass="9871">MALVSPLIYWLLCFLTIVDTVDIVTQLPHLPDCEPSYALRNDLRVSATKYTLQGMRKVSKAVGCNASDVVWSLWARRWNLSDGIAFR</sequence>
<proteinExistence type="predicted"/>
<organism evidence="2 3">
    <name type="scientific">Ancylostoma caninum</name>
    <name type="common">Dog hookworm</name>
    <dbReference type="NCBI Taxonomy" id="29170"/>
    <lineage>
        <taxon>Eukaryota</taxon>
        <taxon>Metazoa</taxon>
        <taxon>Ecdysozoa</taxon>
        <taxon>Nematoda</taxon>
        <taxon>Chromadorea</taxon>
        <taxon>Rhabditida</taxon>
        <taxon>Rhabditina</taxon>
        <taxon>Rhabditomorpha</taxon>
        <taxon>Strongyloidea</taxon>
        <taxon>Ancylostomatidae</taxon>
        <taxon>Ancylostomatinae</taxon>
        <taxon>Ancylostoma</taxon>
    </lineage>
</organism>
<dbReference type="EMBL" id="JOJR01001108">
    <property type="protein sequence ID" value="RCN32367.1"/>
    <property type="molecule type" value="Genomic_DNA"/>
</dbReference>
<evidence type="ECO:0000313" key="2">
    <source>
        <dbReference type="EMBL" id="RCN32367.1"/>
    </source>
</evidence>
<keyword evidence="1" id="KW-0732">Signal</keyword>
<dbReference type="AlphaFoldDB" id="A0A368FQA2"/>
<name>A0A368FQA2_ANCCA</name>
<evidence type="ECO:0000256" key="1">
    <source>
        <dbReference type="SAM" id="SignalP"/>
    </source>
</evidence>
<gene>
    <name evidence="2" type="ORF">ANCCAN_21831</name>
</gene>
<protein>
    <recommendedName>
        <fullName evidence="4">Secreted protein</fullName>
    </recommendedName>
</protein>